<feature type="DNA-binding region" description="Homeobox" evidence="4">
    <location>
        <begin position="24"/>
        <end position="83"/>
    </location>
</feature>
<dbReference type="Pfam" id="PF00046">
    <property type="entry name" value="Homeodomain"/>
    <property type="match status" value="1"/>
</dbReference>
<dbReference type="OMA" id="IEMSSHF"/>
<dbReference type="RefSeq" id="XP_030855023.1">
    <property type="nucleotide sequence ID" value="XM_030999163.1"/>
</dbReference>
<accession>A0A7M7PTW7</accession>
<evidence type="ECO:0000256" key="5">
    <source>
        <dbReference type="RuleBase" id="RU000682"/>
    </source>
</evidence>
<evidence type="ECO:0000259" key="7">
    <source>
        <dbReference type="PROSITE" id="PS50071"/>
    </source>
</evidence>
<organism evidence="8 9">
    <name type="scientific">Strongylocentrotus purpuratus</name>
    <name type="common">Purple sea urchin</name>
    <dbReference type="NCBI Taxonomy" id="7668"/>
    <lineage>
        <taxon>Eukaryota</taxon>
        <taxon>Metazoa</taxon>
        <taxon>Echinodermata</taxon>
        <taxon>Eleutherozoa</taxon>
        <taxon>Echinozoa</taxon>
        <taxon>Echinoidea</taxon>
        <taxon>Euechinoidea</taxon>
        <taxon>Echinacea</taxon>
        <taxon>Camarodonta</taxon>
        <taxon>Echinidea</taxon>
        <taxon>Strongylocentrotidae</taxon>
        <taxon>Strongylocentrotus</taxon>
    </lineage>
</organism>
<evidence type="ECO:0000256" key="4">
    <source>
        <dbReference type="PROSITE-ProRule" id="PRU00108"/>
    </source>
</evidence>
<dbReference type="InterPro" id="IPR001356">
    <property type="entry name" value="HD"/>
</dbReference>
<feature type="domain" description="Homeobox" evidence="7">
    <location>
        <begin position="22"/>
        <end position="82"/>
    </location>
</feature>
<evidence type="ECO:0000256" key="1">
    <source>
        <dbReference type="ARBA" id="ARBA00023125"/>
    </source>
</evidence>
<dbReference type="PROSITE" id="PS00027">
    <property type="entry name" value="HOMEOBOX_1"/>
    <property type="match status" value="1"/>
</dbReference>
<keyword evidence="3 4" id="KW-0539">Nucleus</keyword>
<dbReference type="InterPro" id="IPR009057">
    <property type="entry name" value="Homeodomain-like_sf"/>
</dbReference>
<comment type="subcellular location">
    <subcellularLocation>
        <location evidence="4 5">Nucleus</location>
    </subcellularLocation>
</comment>
<dbReference type="SMART" id="SM00389">
    <property type="entry name" value="HOX"/>
    <property type="match status" value="1"/>
</dbReference>
<keyword evidence="1 4" id="KW-0238">DNA-binding</keyword>
<dbReference type="CDD" id="cd00086">
    <property type="entry name" value="homeodomain"/>
    <property type="match status" value="1"/>
</dbReference>
<dbReference type="GO" id="GO:0000981">
    <property type="term" value="F:DNA-binding transcription factor activity, RNA polymerase II-specific"/>
    <property type="evidence" value="ECO:0007669"/>
    <property type="project" value="InterPro"/>
</dbReference>
<proteinExistence type="predicted"/>
<feature type="compositionally biased region" description="Polar residues" evidence="6">
    <location>
        <begin position="208"/>
        <end position="217"/>
    </location>
</feature>
<dbReference type="OrthoDB" id="6159439at2759"/>
<feature type="compositionally biased region" description="Low complexity" evidence="6">
    <location>
        <begin position="242"/>
        <end position="256"/>
    </location>
</feature>
<dbReference type="PANTHER" id="PTHR24327:SF41">
    <property type="entry name" value="BRAIN-SPECIFIC HOMEOBOX PROTEIN"/>
    <property type="match status" value="1"/>
</dbReference>
<dbReference type="SUPFAM" id="SSF46689">
    <property type="entry name" value="Homeodomain-like"/>
    <property type="match status" value="1"/>
</dbReference>
<evidence type="ECO:0000256" key="3">
    <source>
        <dbReference type="ARBA" id="ARBA00023242"/>
    </source>
</evidence>
<evidence type="ECO:0000256" key="6">
    <source>
        <dbReference type="SAM" id="MobiDB-lite"/>
    </source>
</evidence>
<dbReference type="AlphaFoldDB" id="A0A7M7PTW7"/>
<sequence length="283" mass="31239">MDVSSSDAAAEPETEETFAMLKHNRRKRTIITPEQLMKLEELYKQEQWPGRDKKEELAREIEMSTHFVNIWFQNKRSRVKKLVQEEEEMKAMKSRVHVEQDSSQCDKKVLLAPKPDLRSNLFSPNVNNATVATRLPPPVISAPIQSVMPSLGGLPVFTISTKNVSSPALSVLTSLPQLTVPLIPQNTIFATFPQSACLQNKDKVNASPSTTLQTATSLGKADSVRPSTTNLRSPHPPKRFKSTTLTTLSSIPSSSSMNDTASLTEAGLLVVGTGLSLYLKSYF</sequence>
<reference evidence="9" key="1">
    <citation type="submission" date="2015-02" db="EMBL/GenBank/DDBJ databases">
        <title>Genome sequencing for Strongylocentrotus purpuratus.</title>
        <authorList>
            <person name="Murali S."/>
            <person name="Liu Y."/>
            <person name="Vee V."/>
            <person name="English A."/>
            <person name="Wang M."/>
            <person name="Skinner E."/>
            <person name="Han Y."/>
            <person name="Muzny D.M."/>
            <person name="Worley K.C."/>
            <person name="Gibbs R.A."/>
        </authorList>
    </citation>
    <scope>NUCLEOTIDE SEQUENCE</scope>
</reference>
<keyword evidence="2 4" id="KW-0371">Homeobox</keyword>
<dbReference type="GeneID" id="100894050"/>
<keyword evidence="9" id="KW-1185">Reference proteome</keyword>
<dbReference type="InParanoid" id="A0A7M7PTW7"/>
<dbReference type="InterPro" id="IPR050460">
    <property type="entry name" value="Distal-less_Homeobox_TF"/>
</dbReference>
<dbReference type="Gene3D" id="1.10.10.60">
    <property type="entry name" value="Homeodomain-like"/>
    <property type="match status" value="1"/>
</dbReference>
<dbReference type="PROSITE" id="PS50071">
    <property type="entry name" value="HOMEOBOX_2"/>
    <property type="match status" value="1"/>
</dbReference>
<dbReference type="PANTHER" id="PTHR24327">
    <property type="entry name" value="HOMEOBOX PROTEIN"/>
    <property type="match status" value="1"/>
</dbReference>
<evidence type="ECO:0000256" key="2">
    <source>
        <dbReference type="ARBA" id="ARBA00023155"/>
    </source>
</evidence>
<reference evidence="8" key="2">
    <citation type="submission" date="2021-01" db="UniProtKB">
        <authorList>
            <consortium name="EnsemblMetazoa"/>
        </authorList>
    </citation>
    <scope>IDENTIFICATION</scope>
</reference>
<evidence type="ECO:0000313" key="8">
    <source>
        <dbReference type="EnsemblMetazoa" id="XP_030855023"/>
    </source>
</evidence>
<dbReference type="InterPro" id="IPR017970">
    <property type="entry name" value="Homeobox_CS"/>
</dbReference>
<name>A0A7M7PTW7_STRPU</name>
<dbReference type="KEGG" id="spu:100894050"/>
<protein>
    <recommendedName>
        <fullName evidence="7">Homeobox domain-containing protein</fullName>
    </recommendedName>
</protein>
<feature type="region of interest" description="Disordered" evidence="6">
    <location>
        <begin position="208"/>
        <end position="259"/>
    </location>
</feature>
<dbReference type="EnsemblMetazoa" id="XM_030999163">
    <property type="protein sequence ID" value="XP_030855023"/>
    <property type="gene ID" value="LOC100894050"/>
</dbReference>
<dbReference type="GO" id="GO:0005634">
    <property type="term" value="C:nucleus"/>
    <property type="evidence" value="ECO:0007669"/>
    <property type="project" value="UniProtKB-SubCell"/>
</dbReference>
<evidence type="ECO:0000313" key="9">
    <source>
        <dbReference type="Proteomes" id="UP000007110"/>
    </source>
</evidence>
<dbReference type="GO" id="GO:0003677">
    <property type="term" value="F:DNA binding"/>
    <property type="evidence" value="ECO:0007669"/>
    <property type="project" value="UniProtKB-UniRule"/>
</dbReference>
<dbReference type="Proteomes" id="UP000007110">
    <property type="component" value="Unassembled WGS sequence"/>
</dbReference>